<reference evidence="2 3" key="1">
    <citation type="submission" date="2024-02" db="EMBL/GenBank/DDBJ databases">
        <title>A novel Gemmatimonadota bacterium.</title>
        <authorList>
            <person name="Du Z.-J."/>
            <person name="Ye Y.-Q."/>
        </authorList>
    </citation>
    <scope>NUCLEOTIDE SEQUENCE [LARGE SCALE GENOMIC DNA]</scope>
    <source>
        <strain evidence="2 3">DH-20</strain>
    </source>
</reference>
<feature type="chain" id="PRO_5047496531" description="6-bladed beta-propeller" evidence="1">
    <location>
        <begin position="22"/>
        <end position="394"/>
    </location>
</feature>
<comment type="caution">
    <text evidence="2">The sequence shown here is derived from an EMBL/GenBank/DDBJ whole genome shotgun (WGS) entry which is preliminary data.</text>
</comment>
<evidence type="ECO:0000256" key="1">
    <source>
        <dbReference type="SAM" id="SignalP"/>
    </source>
</evidence>
<dbReference type="RefSeq" id="WP_405276882.1">
    <property type="nucleotide sequence ID" value="NZ_CP144380.1"/>
</dbReference>
<evidence type="ECO:0008006" key="4">
    <source>
        <dbReference type="Google" id="ProtNLM"/>
    </source>
</evidence>
<organism evidence="2 3">
    <name type="scientific">Gaopeijia maritima</name>
    <dbReference type="NCBI Taxonomy" id="3119007"/>
    <lineage>
        <taxon>Bacteria</taxon>
        <taxon>Pseudomonadati</taxon>
        <taxon>Gemmatimonadota</taxon>
        <taxon>Longimicrobiia</taxon>
        <taxon>Gaopeijiales</taxon>
        <taxon>Gaopeijiaceae</taxon>
        <taxon>Gaopeijia</taxon>
    </lineage>
</organism>
<sequence>MRVSLPGLVVFGVLLGGCADAASTVRIDVVGDTTRVRIPDAGMEATGATVDILWRDDRLERPTHVVQLGNRLVVADRARVHVVTVEGTHIATEGRDGEGPTEFGYIGGLGRVGDAVVAVDVGNGRYVWLNDDGLVVSTRPRTRDPRYINPDLAEPAAFGSWGDGILERLDTNLGIDGMEGGMPTAVVWSSLADDSSAVVRRWDGVPWIQTSYFVGRASAYSARNLVAVGDSGWVAWTDGLEPCVLLLRVDRPGVVRSCRERSRRAVTAEMRRVTPDLVDPASDRADAVLELARAQSMPELVPSLDALRFGDDGRVWARVLGEDAPGIHPVLANEVGDDAFPPSRLWEAVDLEGRPAGRVRLPRAFAARLFTEDRVYGFLELPSGELTLAQAILP</sequence>
<keyword evidence="1" id="KW-0732">Signal</keyword>
<protein>
    <recommendedName>
        <fullName evidence="4">6-bladed beta-propeller</fullName>
    </recommendedName>
</protein>
<dbReference type="PROSITE" id="PS51257">
    <property type="entry name" value="PROKAR_LIPOPROTEIN"/>
    <property type="match status" value="1"/>
</dbReference>
<accession>A0ABU9EA33</accession>
<dbReference type="EMBL" id="JBBHLI010000004">
    <property type="protein sequence ID" value="MEK9500959.1"/>
    <property type="molecule type" value="Genomic_DNA"/>
</dbReference>
<evidence type="ECO:0000313" key="2">
    <source>
        <dbReference type="EMBL" id="MEK9500959.1"/>
    </source>
</evidence>
<name>A0ABU9EA33_9BACT</name>
<gene>
    <name evidence="2" type="ORF">WI372_08225</name>
</gene>
<feature type="signal peptide" evidence="1">
    <location>
        <begin position="1"/>
        <end position="21"/>
    </location>
</feature>
<proteinExistence type="predicted"/>
<dbReference type="Proteomes" id="UP001484239">
    <property type="component" value="Unassembled WGS sequence"/>
</dbReference>
<evidence type="ECO:0000313" key="3">
    <source>
        <dbReference type="Proteomes" id="UP001484239"/>
    </source>
</evidence>
<keyword evidence="3" id="KW-1185">Reference proteome</keyword>